<dbReference type="AlphaFoldDB" id="A0A1Y2LEQ4"/>
<dbReference type="NCBIfam" id="TIGR03510">
    <property type="entry name" value="XapX"/>
    <property type="match status" value="1"/>
</dbReference>
<reference evidence="2 3" key="1">
    <citation type="submission" date="2014-03" db="EMBL/GenBank/DDBJ databases">
        <title>The draft genome sequence of Thalassospira alkalitolerans JCM 18968.</title>
        <authorList>
            <person name="Lai Q."/>
            <person name="Shao Z."/>
        </authorList>
    </citation>
    <scope>NUCLEOTIDE SEQUENCE [LARGE SCALE GENOMIC DNA]</scope>
    <source>
        <strain evidence="2 3">JCM 18968</strain>
    </source>
</reference>
<protein>
    <submittedName>
        <fullName evidence="2">Xapx domain-containing protein</fullName>
    </submittedName>
</protein>
<dbReference type="Proteomes" id="UP000193396">
    <property type="component" value="Unassembled WGS sequence"/>
</dbReference>
<dbReference type="RefSeq" id="WP_085615797.1">
    <property type="nucleotide sequence ID" value="NZ_JFKB01000002.1"/>
</dbReference>
<dbReference type="OrthoDB" id="7366068at2"/>
<comment type="caution">
    <text evidence="2">The sequence shown here is derived from an EMBL/GenBank/DDBJ whole genome shotgun (WGS) entry which is preliminary data.</text>
</comment>
<dbReference type="STRING" id="1293890.TALK_03115"/>
<gene>
    <name evidence="2" type="ORF">TALK_03115</name>
</gene>
<keyword evidence="1" id="KW-1133">Transmembrane helix</keyword>
<dbReference type="EMBL" id="JFKB01000002">
    <property type="protein sequence ID" value="OSQ49375.1"/>
    <property type="molecule type" value="Genomic_DNA"/>
</dbReference>
<keyword evidence="1" id="KW-0472">Membrane</keyword>
<evidence type="ECO:0000256" key="1">
    <source>
        <dbReference type="SAM" id="Phobius"/>
    </source>
</evidence>
<proteinExistence type="predicted"/>
<evidence type="ECO:0000313" key="3">
    <source>
        <dbReference type="Proteomes" id="UP000193396"/>
    </source>
</evidence>
<organism evidence="2 3">
    <name type="scientific">Thalassospira alkalitolerans</name>
    <dbReference type="NCBI Taxonomy" id="1293890"/>
    <lineage>
        <taxon>Bacteria</taxon>
        <taxon>Pseudomonadati</taxon>
        <taxon>Pseudomonadota</taxon>
        <taxon>Alphaproteobacteria</taxon>
        <taxon>Rhodospirillales</taxon>
        <taxon>Thalassospiraceae</taxon>
        <taxon>Thalassospira</taxon>
    </lineage>
</organism>
<keyword evidence="1" id="KW-0812">Transmembrane</keyword>
<sequence>MKALLGVLIAFSIGVVCRLAALPLPAPPVIVGALLVVAMTTGYILIDRFCAHRECKTRAMCGGPTGRSSGVGEKQ</sequence>
<dbReference type="InterPro" id="IPR020017">
    <property type="entry name" value="XapX_domain"/>
</dbReference>
<feature type="transmembrane region" description="Helical" evidence="1">
    <location>
        <begin position="29"/>
        <end position="46"/>
    </location>
</feature>
<name>A0A1Y2LEQ4_9PROT</name>
<keyword evidence="3" id="KW-1185">Reference proteome</keyword>
<accession>A0A1Y2LEQ4</accession>
<evidence type="ECO:0000313" key="2">
    <source>
        <dbReference type="EMBL" id="OSQ49375.1"/>
    </source>
</evidence>